<dbReference type="NCBIfam" id="NF003843">
    <property type="entry name" value="PRK05422.1"/>
    <property type="match status" value="1"/>
</dbReference>
<dbReference type="AlphaFoldDB" id="A0A381NF62"/>
<dbReference type="GO" id="GO:0005829">
    <property type="term" value="C:cytosol"/>
    <property type="evidence" value="ECO:0007669"/>
    <property type="project" value="TreeGrafter"/>
</dbReference>
<protein>
    <recommendedName>
        <fullName evidence="5">SsrA-binding protein</fullName>
    </recommendedName>
</protein>
<dbReference type="InterPro" id="IPR000037">
    <property type="entry name" value="SsrA-bd_prot"/>
</dbReference>
<keyword evidence="1" id="KW-0963">Cytoplasm</keyword>
<sequence length="126" mass="14592">VLTGTEVKAIREGRVNLRDSYGRVEAGEVFVYNIHISAYSHRGSADHEPTRRRKVLLHKTEIRKLVGKTVERGMTLVPVRMHFKNGRVKLAIALAKGKKTHDKRERIRQRETERETRAAIKERQGR</sequence>
<evidence type="ECO:0000313" key="4">
    <source>
        <dbReference type="EMBL" id="SUZ53191.1"/>
    </source>
</evidence>
<dbReference type="Gene3D" id="2.40.280.10">
    <property type="match status" value="1"/>
</dbReference>
<evidence type="ECO:0000256" key="3">
    <source>
        <dbReference type="SAM" id="MobiDB-lite"/>
    </source>
</evidence>
<organism evidence="4">
    <name type="scientific">marine metagenome</name>
    <dbReference type="NCBI Taxonomy" id="408172"/>
    <lineage>
        <taxon>unclassified sequences</taxon>
        <taxon>metagenomes</taxon>
        <taxon>ecological metagenomes</taxon>
    </lineage>
</organism>
<dbReference type="Pfam" id="PF01668">
    <property type="entry name" value="SmpB"/>
    <property type="match status" value="1"/>
</dbReference>
<keyword evidence="2" id="KW-0694">RNA-binding</keyword>
<gene>
    <name evidence="4" type="ORF">METZ01_LOCUS6045</name>
</gene>
<evidence type="ECO:0000256" key="1">
    <source>
        <dbReference type="ARBA" id="ARBA00022490"/>
    </source>
</evidence>
<dbReference type="EMBL" id="UINC01000319">
    <property type="protein sequence ID" value="SUZ53191.1"/>
    <property type="molecule type" value="Genomic_DNA"/>
</dbReference>
<dbReference type="HAMAP" id="MF_00023">
    <property type="entry name" value="SmpB"/>
    <property type="match status" value="1"/>
</dbReference>
<proteinExistence type="inferred from homology"/>
<dbReference type="InterPro" id="IPR023620">
    <property type="entry name" value="SmpB"/>
</dbReference>
<feature type="compositionally biased region" description="Basic and acidic residues" evidence="3">
    <location>
        <begin position="102"/>
        <end position="126"/>
    </location>
</feature>
<dbReference type="NCBIfam" id="TIGR00086">
    <property type="entry name" value="smpB"/>
    <property type="match status" value="1"/>
</dbReference>
<dbReference type="GO" id="GO:0070930">
    <property type="term" value="P:trans-translation-dependent protein tagging"/>
    <property type="evidence" value="ECO:0007669"/>
    <property type="project" value="TreeGrafter"/>
</dbReference>
<reference evidence="4" key="1">
    <citation type="submission" date="2018-05" db="EMBL/GenBank/DDBJ databases">
        <authorList>
            <person name="Lanie J.A."/>
            <person name="Ng W.-L."/>
            <person name="Kazmierczak K.M."/>
            <person name="Andrzejewski T.M."/>
            <person name="Davidsen T.M."/>
            <person name="Wayne K.J."/>
            <person name="Tettelin H."/>
            <person name="Glass J.I."/>
            <person name="Rusch D."/>
            <person name="Podicherti R."/>
            <person name="Tsui H.-C.T."/>
            <person name="Winkler M.E."/>
        </authorList>
    </citation>
    <scope>NUCLEOTIDE SEQUENCE</scope>
</reference>
<evidence type="ECO:0008006" key="5">
    <source>
        <dbReference type="Google" id="ProtNLM"/>
    </source>
</evidence>
<feature type="region of interest" description="Disordered" evidence="3">
    <location>
        <begin position="95"/>
        <end position="126"/>
    </location>
</feature>
<evidence type="ECO:0000256" key="2">
    <source>
        <dbReference type="ARBA" id="ARBA00022884"/>
    </source>
</evidence>
<dbReference type="PANTHER" id="PTHR30308">
    <property type="entry name" value="TMRNA-BINDING COMPONENT OF TRANS-TRANSLATION TAGGING COMPLEX"/>
    <property type="match status" value="1"/>
</dbReference>
<name>A0A381NF62_9ZZZZ</name>
<dbReference type="SUPFAM" id="SSF74982">
    <property type="entry name" value="Small protein B (SmpB)"/>
    <property type="match status" value="1"/>
</dbReference>
<feature type="non-terminal residue" evidence="4">
    <location>
        <position position="1"/>
    </location>
</feature>
<dbReference type="GO" id="GO:0003723">
    <property type="term" value="F:RNA binding"/>
    <property type="evidence" value="ECO:0007669"/>
    <property type="project" value="UniProtKB-KW"/>
</dbReference>
<dbReference type="PANTHER" id="PTHR30308:SF2">
    <property type="entry name" value="SSRA-BINDING PROTEIN"/>
    <property type="match status" value="1"/>
</dbReference>
<accession>A0A381NF62</accession>